<evidence type="ECO:0000313" key="3">
    <source>
        <dbReference type="Proteomes" id="UP001064489"/>
    </source>
</evidence>
<feature type="transmembrane region" description="Helical" evidence="1">
    <location>
        <begin position="27"/>
        <end position="51"/>
    </location>
</feature>
<name>A0AAD5NKQ4_ACENE</name>
<dbReference type="Proteomes" id="UP001064489">
    <property type="component" value="Chromosome 10"/>
</dbReference>
<evidence type="ECO:0000256" key="1">
    <source>
        <dbReference type="SAM" id="Phobius"/>
    </source>
</evidence>
<organism evidence="2 3">
    <name type="scientific">Acer negundo</name>
    <name type="common">Box elder</name>
    <dbReference type="NCBI Taxonomy" id="4023"/>
    <lineage>
        <taxon>Eukaryota</taxon>
        <taxon>Viridiplantae</taxon>
        <taxon>Streptophyta</taxon>
        <taxon>Embryophyta</taxon>
        <taxon>Tracheophyta</taxon>
        <taxon>Spermatophyta</taxon>
        <taxon>Magnoliopsida</taxon>
        <taxon>eudicotyledons</taxon>
        <taxon>Gunneridae</taxon>
        <taxon>Pentapetalae</taxon>
        <taxon>rosids</taxon>
        <taxon>malvids</taxon>
        <taxon>Sapindales</taxon>
        <taxon>Sapindaceae</taxon>
        <taxon>Hippocastanoideae</taxon>
        <taxon>Acereae</taxon>
        <taxon>Acer</taxon>
    </lineage>
</organism>
<reference evidence="2" key="1">
    <citation type="journal article" date="2022" name="Plant J.">
        <title>Strategies of tolerance reflected in two North American maple genomes.</title>
        <authorList>
            <person name="McEvoy S.L."/>
            <person name="Sezen U.U."/>
            <person name="Trouern-Trend A."/>
            <person name="McMahon S.M."/>
            <person name="Schaberg P.G."/>
            <person name="Yang J."/>
            <person name="Wegrzyn J.L."/>
            <person name="Swenson N.G."/>
        </authorList>
    </citation>
    <scope>NUCLEOTIDE SEQUENCE</scope>
    <source>
        <strain evidence="2">91603</strain>
    </source>
</reference>
<keyword evidence="3" id="KW-1185">Reference proteome</keyword>
<protein>
    <submittedName>
        <fullName evidence="2">Uncharacterized protein</fullName>
    </submittedName>
</protein>
<dbReference type="AlphaFoldDB" id="A0AAD5NKQ4"/>
<dbReference type="EMBL" id="JAJSOW010000105">
    <property type="protein sequence ID" value="KAI9165270.1"/>
    <property type="molecule type" value="Genomic_DNA"/>
</dbReference>
<proteinExistence type="predicted"/>
<sequence length="82" mass="9523">MAIVERKLREMEIEYVERRDAPKRHRIGGLALNLISSLSLSLQISLCFVWRSRVRVLLSLVRFTLLSCLQNFSLAENYGQQS</sequence>
<evidence type="ECO:0000313" key="2">
    <source>
        <dbReference type="EMBL" id="KAI9165270.1"/>
    </source>
</evidence>
<reference evidence="2" key="2">
    <citation type="submission" date="2023-02" db="EMBL/GenBank/DDBJ databases">
        <authorList>
            <person name="Swenson N.G."/>
            <person name="Wegrzyn J.L."/>
            <person name="Mcevoy S.L."/>
        </authorList>
    </citation>
    <scope>NUCLEOTIDE SEQUENCE</scope>
    <source>
        <strain evidence="2">91603</strain>
        <tissue evidence="2">Leaf</tissue>
    </source>
</reference>
<keyword evidence="1" id="KW-1133">Transmembrane helix</keyword>
<accession>A0AAD5NKQ4</accession>
<keyword evidence="1" id="KW-0812">Transmembrane</keyword>
<gene>
    <name evidence="2" type="ORF">LWI28_010802</name>
</gene>
<keyword evidence="1" id="KW-0472">Membrane</keyword>
<comment type="caution">
    <text evidence="2">The sequence shown here is derived from an EMBL/GenBank/DDBJ whole genome shotgun (WGS) entry which is preliminary data.</text>
</comment>